<keyword evidence="3" id="KW-0539">Nucleus</keyword>
<dbReference type="InterPro" id="IPR019163">
    <property type="entry name" value="THO_Thoc5"/>
</dbReference>
<comment type="subcellular location">
    <subcellularLocation>
        <location evidence="1">Nucleus</location>
    </subcellularLocation>
</comment>
<dbReference type="GO" id="GO:0003729">
    <property type="term" value="F:mRNA binding"/>
    <property type="evidence" value="ECO:0007669"/>
    <property type="project" value="TreeGrafter"/>
</dbReference>
<name>A0A8E0RNY9_9TREM</name>
<sequence>MPAESENNKSSNSFYWEESTVTIGNAADDLVLFRKYCKDLRDLIHTTWVQKQAGEKISSAKFASLILSLKELNRKTQFRIRKARDRTSESDAALSHEETLERLYWELDQRKNWSASCQKLVQSVESVSQEISQKRKYLESFAPKLKELVDASSRSSYVKLLTFVEYSSHTEADEFTFFKRRGATSIRISFTDPIVHPLFSSKVLFVHYDRWGRSGPNISNKPLLFSSYLFILFFYINLDFLPQTSVEIEGDGELAKAVNQAAATSRALGIGLSPDADESDLDDMVEEKKRKKRRKGDVSGHPPSHPSNKAFSLHPLRVVLRLAYPCDPSVTHLPSCGAVVCEKPQIQLTLSFAWIAHLSLVTVRMRIRPTEPTQQQQQQSSVDSSVDYVDCAMPRSVSGNELLRSESLLLNLYPTRTCSDSVTEDAPALPPGVLTSTVQWNACESIGRPYLWAQQLCGLVPLPEQEVVLPGTFPDAGMLESGYESARFGHLDLWLKAVAQRLANRISLLRENVPRARKLIALKLIHSSDIIFQCEFCRPDYVPIPVWVAVPPEYPDRAPVFAVHNPGHETSIATRAKNRTDWELSDLNLQDLEAEINCYWTEFFTEANGTECPENSESTTNVRNILSCQLVRCAVCLQALSSGDSVMLEPSRTVRRVICFAVLISYFVHLCR</sequence>
<dbReference type="AlphaFoldDB" id="A0A8E0RNY9"/>
<evidence type="ECO:0000313" key="5">
    <source>
        <dbReference type="EMBL" id="KAA0184208.1"/>
    </source>
</evidence>
<dbReference type="PANTHER" id="PTHR13375">
    <property type="entry name" value="FMS INTERACTING PROTEIN"/>
    <property type="match status" value="1"/>
</dbReference>
<proteinExistence type="inferred from homology"/>
<dbReference type="Pfam" id="PF09766">
    <property type="entry name" value="FmiP_Thoc5"/>
    <property type="match status" value="2"/>
</dbReference>
<gene>
    <name evidence="5" type="ORF">FBUS_00061</name>
</gene>
<evidence type="ECO:0000256" key="2">
    <source>
        <dbReference type="ARBA" id="ARBA00008044"/>
    </source>
</evidence>
<dbReference type="OrthoDB" id="20582at2759"/>
<comment type="caution">
    <text evidence="5">The sequence shown here is derived from an EMBL/GenBank/DDBJ whole genome shotgun (WGS) entry which is preliminary data.</text>
</comment>
<dbReference type="GO" id="GO:0006406">
    <property type="term" value="P:mRNA export from nucleus"/>
    <property type="evidence" value="ECO:0007669"/>
    <property type="project" value="TreeGrafter"/>
</dbReference>
<feature type="compositionally biased region" description="Acidic residues" evidence="4">
    <location>
        <begin position="275"/>
        <end position="285"/>
    </location>
</feature>
<accession>A0A8E0RNY9</accession>
<evidence type="ECO:0000256" key="4">
    <source>
        <dbReference type="SAM" id="MobiDB-lite"/>
    </source>
</evidence>
<comment type="similarity">
    <text evidence="2">Belongs to the THOC5 family.</text>
</comment>
<evidence type="ECO:0008006" key="7">
    <source>
        <dbReference type="Google" id="ProtNLM"/>
    </source>
</evidence>
<evidence type="ECO:0000256" key="3">
    <source>
        <dbReference type="ARBA" id="ARBA00023242"/>
    </source>
</evidence>
<dbReference type="GO" id="GO:0000445">
    <property type="term" value="C:THO complex part of transcription export complex"/>
    <property type="evidence" value="ECO:0007669"/>
    <property type="project" value="TreeGrafter"/>
</dbReference>
<protein>
    <recommendedName>
        <fullName evidence="7">THO complex subunit 5</fullName>
    </recommendedName>
</protein>
<dbReference type="PANTHER" id="PTHR13375:SF3">
    <property type="entry name" value="THO COMPLEX SUBUNIT 5 HOMOLOG"/>
    <property type="match status" value="1"/>
</dbReference>
<dbReference type="Proteomes" id="UP000728185">
    <property type="component" value="Unassembled WGS sequence"/>
</dbReference>
<evidence type="ECO:0000256" key="1">
    <source>
        <dbReference type="ARBA" id="ARBA00004123"/>
    </source>
</evidence>
<feature type="region of interest" description="Disordered" evidence="4">
    <location>
        <begin position="274"/>
        <end position="310"/>
    </location>
</feature>
<evidence type="ECO:0000313" key="6">
    <source>
        <dbReference type="Proteomes" id="UP000728185"/>
    </source>
</evidence>
<dbReference type="EMBL" id="LUCM01011253">
    <property type="protein sequence ID" value="KAA0184208.1"/>
    <property type="molecule type" value="Genomic_DNA"/>
</dbReference>
<reference evidence="5" key="1">
    <citation type="submission" date="2019-05" db="EMBL/GenBank/DDBJ databases">
        <title>Annotation for the trematode Fasciolopsis buski.</title>
        <authorList>
            <person name="Choi Y.-J."/>
        </authorList>
    </citation>
    <scope>NUCLEOTIDE SEQUENCE</scope>
    <source>
        <strain evidence="5">HT</strain>
        <tissue evidence="5">Whole worm</tissue>
    </source>
</reference>
<keyword evidence="6" id="KW-1185">Reference proteome</keyword>
<organism evidence="5 6">
    <name type="scientific">Fasciolopsis buskii</name>
    <dbReference type="NCBI Taxonomy" id="27845"/>
    <lineage>
        <taxon>Eukaryota</taxon>
        <taxon>Metazoa</taxon>
        <taxon>Spiralia</taxon>
        <taxon>Lophotrochozoa</taxon>
        <taxon>Platyhelminthes</taxon>
        <taxon>Trematoda</taxon>
        <taxon>Digenea</taxon>
        <taxon>Plagiorchiida</taxon>
        <taxon>Echinostomata</taxon>
        <taxon>Echinostomatoidea</taxon>
        <taxon>Fasciolidae</taxon>
        <taxon>Fasciolopsis</taxon>
    </lineage>
</organism>